<feature type="domain" description="SGNH hydrolase-type esterase" evidence="2">
    <location>
        <begin position="57"/>
        <end position="275"/>
    </location>
</feature>
<feature type="transmembrane region" description="Helical" evidence="1">
    <location>
        <begin position="12"/>
        <end position="30"/>
    </location>
</feature>
<accession>A0A242CJQ4</accession>
<keyword evidence="4" id="KW-0378">Hydrolase</keyword>
<organism evidence="4">
    <name type="scientific">Candidatus Enterococcus mansonii</name>
    <dbReference type="NCBI Taxonomy" id="1834181"/>
    <lineage>
        <taxon>Bacteria</taxon>
        <taxon>Bacillati</taxon>
        <taxon>Bacillota</taxon>
        <taxon>Bacilli</taxon>
        <taxon>Lactobacillales</taxon>
        <taxon>Enterococcaceae</taxon>
        <taxon>Enterococcus</taxon>
    </lineage>
</organism>
<name>A0A242CJQ4_9ENTE</name>
<dbReference type="Gene3D" id="3.40.50.1110">
    <property type="entry name" value="SGNH hydrolase"/>
    <property type="match status" value="1"/>
</dbReference>
<sequence>MKLFFQRNGSSFVLFFMTILSVFLLLMVAIPKEKPLLGSGTIKKTSNNSKEVIHYTAIGDSLTEGIGDLTNSGGFVPLVAKDLQEHYDLNGIQTDNFGKNGDRSDQILKRIKKDPTIQKGLASADIISLTVGGNDLMKVIKGDIFKLTKSSFKKPLKNYQNEVEKLITQIRKHNPNAPIYVLGIYNPFYLYFPDITEMQEIVTDWNNGTEEIVKNEKNAYFIPINDLLYKGVGDEVGIVSNGESGDTATSGSQDIKNNALYEEDRFHPNNLGYQIMASAVRDEMVKSQEKWLPKKVSDTNGK</sequence>
<keyword evidence="1" id="KW-0812">Transmembrane</keyword>
<dbReference type="OrthoDB" id="252349at2"/>
<dbReference type="STRING" id="1834181.A5880_001125"/>
<dbReference type="GO" id="GO:0004622">
    <property type="term" value="F:phosphatidylcholine lysophospholipase activity"/>
    <property type="evidence" value="ECO:0007669"/>
    <property type="project" value="TreeGrafter"/>
</dbReference>
<keyword evidence="5" id="KW-1185">Reference proteome</keyword>
<evidence type="ECO:0000256" key="1">
    <source>
        <dbReference type="SAM" id="Phobius"/>
    </source>
</evidence>
<dbReference type="InterPro" id="IPR051532">
    <property type="entry name" value="Ester_Hydrolysis_Enzymes"/>
</dbReference>
<dbReference type="PANTHER" id="PTHR30383:SF27">
    <property type="entry name" value="SPORE GERMINATION LIPASE LIPC"/>
    <property type="match status" value="1"/>
</dbReference>
<keyword evidence="1" id="KW-0472">Membrane</keyword>
<reference evidence="3 5" key="2">
    <citation type="submission" date="2018-07" db="EMBL/GenBank/DDBJ databases">
        <title>The Genome Sequence of Enterococcus sp. DIV0659b.</title>
        <authorList>
            <consortium name="The Broad Institute Genomics Platform"/>
            <consortium name="The Broad Institute Genomic Center for Infectious Diseases"/>
            <person name="Earl A."/>
            <person name="Manson A."/>
            <person name="Schwartman J."/>
            <person name="Gilmore M."/>
            <person name="Abouelleil A."/>
            <person name="Cao P."/>
            <person name="Chapman S."/>
            <person name="Cusick C."/>
            <person name="Shea T."/>
            <person name="Young S."/>
            <person name="Neafsey D."/>
            <person name="Nusbaum C."/>
            <person name="Birren B."/>
        </authorList>
    </citation>
    <scope>NUCLEOTIDE SEQUENCE [LARGE SCALE GENOMIC DNA]</scope>
    <source>
        <strain evidence="3 5">4G2_DIV0659</strain>
    </source>
</reference>
<dbReference type="PANTHER" id="PTHR30383">
    <property type="entry name" value="THIOESTERASE 1/PROTEASE 1/LYSOPHOSPHOLIPASE L1"/>
    <property type="match status" value="1"/>
</dbReference>
<reference evidence="4" key="1">
    <citation type="submission" date="2017-05" db="EMBL/GenBank/DDBJ databases">
        <title>The Genome Sequence of Enterococcus sp. 4G2_DIV0659.</title>
        <authorList>
            <consortium name="The Broad Institute Genomics Platform"/>
            <consortium name="The Broad Institute Genomic Center for Infectious Diseases"/>
            <person name="Earl A."/>
            <person name="Manson A."/>
            <person name="Schwartman J."/>
            <person name="Gilmore M."/>
            <person name="Abouelleil A."/>
            <person name="Cao P."/>
            <person name="Chapman S."/>
            <person name="Cusick C."/>
            <person name="Shea T."/>
            <person name="Young S."/>
            <person name="Neafsey D."/>
            <person name="Nusbaum C."/>
            <person name="Birren B."/>
        </authorList>
    </citation>
    <scope>NUCLEOTIDE SEQUENCE [LARGE SCALE GENOMIC DNA]</scope>
    <source>
        <strain evidence="4">4G2_DIV0659</strain>
    </source>
</reference>
<gene>
    <name evidence="3" type="ORF">A5880_000031</name>
    <name evidence="4" type="ORF">A5880_001125</name>
</gene>
<dbReference type="EMBL" id="NGLE02000001">
    <property type="protein sequence ID" value="MEI5992509.1"/>
    <property type="molecule type" value="Genomic_DNA"/>
</dbReference>
<evidence type="ECO:0000313" key="3">
    <source>
        <dbReference type="EMBL" id="MEI5992509.1"/>
    </source>
</evidence>
<dbReference type="AlphaFoldDB" id="A0A242CJQ4"/>
<proteinExistence type="predicted"/>
<evidence type="ECO:0000313" key="5">
    <source>
        <dbReference type="Proteomes" id="UP000195139"/>
    </source>
</evidence>
<dbReference type="EMBL" id="NGLE01000001">
    <property type="protein sequence ID" value="OTO10441.1"/>
    <property type="molecule type" value="Genomic_DNA"/>
</dbReference>
<dbReference type="SUPFAM" id="SSF52266">
    <property type="entry name" value="SGNH hydrolase"/>
    <property type="match status" value="1"/>
</dbReference>
<dbReference type="Pfam" id="PF13472">
    <property type="entry name" value="Lipase_GDSL_2"/>
    <property type="match status" value="1"/>
</dbReference>
<keyword evidence="1" id="KW-1133">Transmembrane helix</keyword>
<evidence type="ECO:0000259" key="2">
    <source>
        <dbReference type="Pfam" id="PF13472"/>
    </source>
</evidence>
<comment type="caution">
    <text evidence="4">The sequence shown here is derived from an EMBL/GenBank/DDBJ whole genome shotgun (WGS) entry which is preliminary data.</text>
</comment>
<dbReference type="InterPro" id="IPR013830">
    <property type="entry name" value="SGNH_hydro"/>
</dbReference>
<dbReference type="InterPro" id="IPR036514">
    <property type="entry name" value="SGNH_hydro_sf"/>
</dbReference>
<dbReference type="Proteomes" id="UP000195139">
    <property type="component" value="Unassembled WGS sequence"/>
</dbReference>
<dbReference type="CDD" id="cd04506">
    <property type="entry name" value="SGNH_hydrolase_YpmR_like"/>
    <property type="match status" value="1"/>
</dbReference>
<evidence type="ECO:0000313" key="4">
    <source>
        <dbReference type="EMBL" id="OTO10441.1"/>
    </source>
</evidence>
<dbReference type="RefSeq" id="WP_086330064.1">
    <property type="nucleotide sequence ID" value="NZ_NGLE02000001.1"/>
</dbReference>
<protein>
    <submittedName>
        <fullName evidence="4">Lipase/acylhydrolase</fullName>
    </submittedName>
</protein>